<gene>
    <name evidence="3" type="ORF">PFMC_02938</name>
</gene>
<feature type="compositionally biased region" description="Basic and acidic residues" evidence="2">
    <location>
        <begin position="413"/>
        <end position="428"/>
    </location>
</feature>
<feature type="region of interest" description="Disordered" evidence="2">
    <location>
        <begin position="1240"/>
        <end position="1275"/>
    </location>
</feature>
<reference evidence="3 4" key="2">
    <citation type="submission" date="2013-02" db="EMBL/GenBank/DDBJ databases">
        <title>The Genome Sequence of Plasmodium falciparum CAMP/Malaysia.</title>
        <authorList>
            <consortium name="The Broad Institute Genome Sequencing Platform"/>
            <consortium name="The Broad Institute Genome Sequencing Center for Infectious Disease"/>
            <person name="Neafsey D."/>
            <person name="Cheeseman I."/>
            <person name="Volkman S."/>
            <person name="Adams J."/>
            <person name="Walker B."/>
            <person name="Young S.K."/>
            <person name="Zeng Q."/>
            <person name="Gargeya S."/>
            <person name="Fitzgerald M."/>
            <person name="Haas B."/>
            <person name="Abouelleil A."/>
            <person name="Alvarado L."/>
            <person name="Arachchi H.M."/>
            <person name="Berlin A.M."/>
            <person name="Chapman S.B."/>
            <person name="Dewar J."/>
            <person name="Goldberg J."/>
            <person name="Griggs A."/>
            <person name="Gujja S."/>
            <person name="Hansen M."/>
            <person name="Howarth C."/>
            <person name="Imamovic A."/>
            <person name="Larimer J."/>
            <person name="McCowan C."/>
            <person name="Murphy C."/>
            <person name="Neiman D."/>
            <person name="Pearson M."/>
            <person name="Priest M."/>
            <person name="Roberts A."/>
            <person name="Saif S."/>
            <person name="Shea T."/>
            <person name="Sisk P."/>
            <person name="Sykes S."/>
            <person name="Wortman J."/>
            <person name="Nusbaum C."/>
            <person name="Birren B."/>
        </authorList>
    </citation>
    <scope>NUCLEOTIDE SEQUENCE [LARGE SCALE GENOMIC DNA]</scope>
    <source>
        <strain evidence="3 4">CAMP/Malaysia</strain>
    </source>
</reference>
<dbReference type="OrthoDB" id="377933at2759"/>
<feature type="compositionally biased region" description="Basic and acidic residues" evidence="2">
    <location>
        <begin position="565"/>
        <end position="575"/>
    </location>
</feature>
<feature type="coiled-coil region" evidence="1">
    <location>
        <begin position="4944"/>
        <end position="4971"/>
    </location>
</feature>
<proteinExistence type="predicted"/>
<feature type="coiled-coil region" evidence="1">
    <location>
        <begin position="796"/>
        <end position="823"/>
    </location>
</feature>
<dbReference type="EMBL" id="KI927517">
    <property type="protein sequence ID" value="ETW61070.1"/>
    <property type="molecule type" value="Genomic_DNA"/>
</dbReference>
<feature type="region of interest" description="Disordered" evidence="2">
    <location>
        <begin position="528"/>
        <end position="584"/>
    </location>
</feature>
<feature type="region of interest" description="Disordered" evidence="2">
    <location>
        <begin position="403"/>
        <end position="436"/>
    </location>
</feature>
<evidence type="ECO:0000313" key="4">
    <source>
        <dbReference type="Proteomes" id="UP000030694"/>
    </source>
</evidence>
<dbReference type="PANTHER" id="PTHR23005">
    <property type="entry name" value="RETINITIS PIGMENTOSA 1 PROTEIN"/>
    <property type="match status" value="1"/>
</dbReference>
<protein>
    <submittedName>
        <fullName evidence="3">Uncharacterized protein</fullName>
    </submittedName>
</protein>
<feature type="coiled-coil region" evidence="1">
    <location>
        <begin position="5007"/>
        <end position="5034"/>
    </location>
</feature>
<feature type="region of interest" description="Disordered" evidence="2">
    <location>
        <begin position="4034"/>
        <end position="4069"/>
    </location>
</feature>
<feature type="compositionally biased region" description="Basic and acidic residues" evidence="2">
    <location>
        <begin position="1242"/>
        <end position="1275"/>
    </location>
</feature>
<keyword evidence="1" id="KW-0175">Coiled coil</keyword>
<dbReference type="InterPro" id="IPR042228">
    <property type="entry name" value="Dynein_linker_3"/>
</dbReference>
<sequence length="5104" mass="618475">MNYSSLKKNLVINFENFMNPYDFNEKKKRKEKSICELNTQKKKKKNADDLIEDVVKKEDMLYYTKRKKSGMEKKELNILLEIDDILKENVNDKEKIITNNMKIINDEKKKIDEKGKLYGNKNVASQNKEIHIKEKIKKKYNNNNNNNNIIKNEEYEENNMDEKKKNMDIIEVSFSVINKWRNHNELIDFVKNNLKNNEFIYVKSLPNFSYEIASWENKKKMDVLSISLNGVMINEKNETSFYELNEWKSHMNLLRSALDLRFIRKYKLYKYFFFLKNMIKSTKFKNKKFYIKENLLFLNEAFFNGFIKIEKVLKHIGKTKLIDININNMTIDQYVELQDEYMMKFDSFLNNKIKYIINIIYIYCMTALNNFLIKNDITIKRKQIENEEYIDIFMNDHMNNTNTKIKTNTNTKTQKETNRNTKNTDKKQFPKKKNNQNKNDTEINIYYNKIALSNCYSIYLKKFIQVCQYMCDNILRNIIINTYTYFLDLLNNYFETNLEHTKDVNDLQYPNHNVHIFMDKEKYYGKKKEYNKDDDNNKKYPNLSYHKNKHVTKNQTHGTLPYESIKQKKNSDKEKQKQRKKFLFSSITNRKEDNNTEEKIKNYKARYIVKRAEKNSRVPKNDVCLFNISISIKNNHLHIYPESELLINTMTKYINKSIENVCKREEFIKSYKIKEFFRNEIFIDNIIFHKHNINNNINNNNINEYKDNHADGCIDNPVDGYSYHNNNVHVDNKKFEEFINNDEVIHNLDIELKEKIKLLYDDMVDVCQEFYEIIDTYNKYDELNIEEIDIMDVEFITNLFLSLKDLENKIKRMSKQLNIHIFKVDNTILIEYILKNINKKWTLLINYLPTLNNKTIETLTIKLDTSLNIINKTPTNINELVSYIDFVNTFSINLVSIEEEIESIFSLFLLFKKYYISICGNQTTKIFHMNQKMNFIKSILNSEVNYDIQYSYIFKDLNSQINNVEKNIQNFLNIMNTNFLDQQNNYEWDDIIKDLNFVYPINHINEVFYKNYDHHITFMRENGDVHVNRYLNKDEDVLDQTTNKENKKKFYTFHILEFLRLKILEIKEDVDKYIHYQNVLKIKKNEFVNFSLLCNMFINNSLTIYTFFQYINLNEKYRHQKIFYLNIPQFCNDINNINIFFKKINKNFVNNEIYDKCKKFNMTYEHIIKLLKYLQPIYTNQKYFRRAIDLLNHSYDMDNHVLENINDMYTIRSSQEKNKNGHETQISQGINKNIPQGLLQMDHTHKNGDTHKNDEAHQNGDTHKNDEAHQNGETHQNEKTFLSYNYEMIILENLFGLPFSSFLTNVEKICFEYEKEKRINDRFDRIRTSLKKYKLDVSLINKKVYFINNINELITYIKKIMDELFFIQNDKYSKHIYNEIYKLSKQLLNFKNTLVVIKKIQTYYINTLQKYKNNEIKKCTNDSEYFSSLINTYKYHCEEFFIYPQINKHLEKNYDIQYFYNLLKQLEELITTVNLYILNKRKEFFSFYLLNDENFLNIYLNIKDIKTLNKYIQHIIPSIKKLIYQNEIICGVLSKDNQRIIFKEQIKYKKLEFLLNQINLEIKNWVLKNIQNDNKKFESSLSFYPLKEDTYLIFLKITNMQILFIILNIYFTYIMDIFIKNVQKNKYIIYILSQNVIHLVQKIYNTNLYLENEDDNVSVDNILTNEQKTLNHINIINNNNNNNNKNNNKNNNDDIYNNNDDIYNNNDDIYNNNDDIYNNNNHIYNNNNNDKHYFKNNDYIIEFFHHNIKYKYELLNNYNYTLDIIYHEKKYSFLLYKYLSNHFITLYSNNSYSINYTKNFSILLGFHYFLINNINLNKNDILNFISCSVSSNVSLFFYKVDKYKPHILSILNKQLSIINYHLQNKKKQIIINNQELNLNKRNLIYLSISKDYSPPISLYFSNNHNNINSKFNFSYTIYQSSKPFPLSIFYLIYFSFGYLNPDLLSQATYKTYLYLKKHGELKSYVNQRKIIHIIKLSTRKNKQEEEYNVCKGIIKYVSHFVGYEKLKDIINNICLLFNLRREYQETLAQYVDKKQKEEEIDGLNYVETLFDDENYRKKKSKKHASDWKNEVDKIVIGLIKKTKIPFLKYQVYKATELYKLLNYIYDDKKKKKIDKGQGEEKIEEINENIIETTEYIKNILIIGKNYSGASSIIFLLYQFLKNLEGTSFCAYDICNIDKINLHYCSSEDILKYVFYKSNNMSDDTNEKLEERKEAGEYSMLGSTIRRNNTKREQDDKKKKKQNVSYSKNGTYNNPIKSMEFINLNMFKNVEENIIIKKKKMKKNLFLKYINVSDMNIVDKICNYTLNKNIYNQINKDTHMILKDDVKNNKCFFYKPERLCSMSPYIIDKCYFVYIKNKIPYNAFIAYTVNKMNVYKFIKNKIIKLFEDLIIEALNFFNKQKMMNNKILPFYRKREKQKEHPLKDSEKKMFLEKNLDQEKKKKKLKKKNNDGNCKGLVIQNNNITHKKKEPKNEKENSFEEEDNEKSYCHIYKEYIIELLGEKNIPFYIHINNLISMFGKFVEYFLYMLKEKKGYDKRVLETHINNIVIISFIYTFTSFMNKEIRNTFEIYILKYINNISIIPRNTSFVHIYYNIETNKLCRQEKIYRNENIIIEKNNLINNLLVTNNSFYVYEDLNILSIINFLNISTNINLPFLIMGHTNTAKSLCVYNFLNKQKQINTYHFMFSFNYSFHYDNIIKTIKKKLDLSIPCVNQDITIFIDDIYYVPNNNTYNTFQFLYGLIDDDYFFDIEYNKNVLFSNKKIICTMNDDNMLLDEKYTSMVTKMYKNFFVFNVSYMTIKDIKNVYSNIIECLFLKYNFYEEVVNECNNFISFLLEVFENIFRSPPKDMNDDSHDNHNNHNNNSVYYLHMNKLNNVINYMLLYDKECCANFNDILNLFRNDVERIFCESTSLSYKKKVEYKEIINDIFLKYFDKHITYKTNDLFINIYNNKLYKLENKNDIYENDHNLLSINNLKQYFFFPSKDENIRKDFFLYKTLVDHILTINTYLLLKRTNILFVNHQSVLINKIVTIFCYYKYYHLYFLKGHIEEIKQEIKRAYEKAIKMFNDDINNKIEDNINNKIVDDYYNDTQHTRNVFLSEIFEDEEYLNLLDNVIYNGGIDILYESFINEYYLYILHIIKHKDIIIEGNFNNYIYSFILNINHFIFYTDNFLSIYKKYKNKYRKIFKNSHIISLKLFYYETNNVNLFNISLCIFNYIKHRHTSSFILYKNKFDISHKEGEQNVQEDILRMDNIIQKYNKKIRRKNNKINNNIGHINNIISYPSIYNHQHDDNIDIPSVYSSYSKLFYTHVYDNYVNTYFNIEYLTNKIKDIYTQLLKDQENFLINKKKLCKKYMSSFFEPDVYIKINNFIKDINKTNKQIDNINKCMCSKLKIYEDKICVTKKYLKFITRDDFYYFKYKNENNYMGLVKILYLYIKKNNDKSYIKNTFTYTYFIKQIKNIDKQHINKNIISKYENISNVEKYMNYKFVYIIHHYISSINNYVKEKEKINKQYQNLQELKKKVTILQEHVHHIISQNLSPPSYKIYEEILFVYKQIKEKIKTQKTFLLFKSVIITYCLSFSYKEKRKFLKLLLKENNRKEEHAENNNDLKDKNKTDEVMNNEEKDMGNSYLHDDDYKYINIKDLLNYDNFIDREFLKKYKELNLCYDKMIMFYCNTFDYLKDNVVICIDTFLQTKKYMLKKLIVDKKNFVYIKYEYFYKIKLSSYSTDHINICDKICDDEKNKKKYIMKNNHIDNFINKLKKFNNENCYLIFQGVDQNIYTILKQNNLNRIYIFLNDINKINLNKINTHYHVIMCNYTKENIINLIKYYYEKEKNQYVQQNDEINQEDYQERVMNLYNECLNNEKTKEEVVKEISEEKEKHNQHIKNSNTKDEKEFALIYVFYLLIESLKYINQQYYICNTFFLKIVKSFSRHFNIMNNKQAEIYILNYFYFYIISLIYNKDILTVNFILSIYIDIFVNNLIKWKDIFLFFKTFTNQNKEKCIIQKYINLNNTNFQELYHTELDQNIQHNINIKSKYKNQVTQKDDTHNTDKNNKHNNKDASHFENNNSTSQKKKIISAQNMNESKNSSSTSCSHSSIVDETFGVVENDLDTIDNVKEYKYVKREEDDKEYDVHKDKDKDKDIFFNNYKESENVNDHINKKESFKKEKIKKNIYNLQNEHIIHVTQEQYRFKQLTLNLNSFIKLFYIKKKKLKKNFYDNQNYYKEGENYEHGQENSDLFRTFDTYSEDEEEELEKYNKDDEKRDIDSIEYYMCELIELKKHKRKIFKNLIRNIKKNKDDWDKYIKNKDRDNYDKMCIPLKEINKDELYYYKVVVDKIIKKDMLDISIKNYISIKLKNIYINKKHIMNNLYNLINKYMNISIFPLEMEQMNKEVFNNNEIIKLENNNKIVHTSLLDEIKNNTYFINMIDQKGRIILLFKKHIYSFIISKILLNNNNVTLVDITSEHCAVHTKVSDIIMIDINNERDNYKLENFMQSNLNKIFFVFYTNLNIITYSLRKISVVINLDFSMYSNEYLNFLYFVINSINNKKSQNKNELNSKYFFYVMLFFVLINEQSYLENIELNMDIINEFYFLIEFFNNLPIFTNNINNKNSSDNINNDKKMYESKNEEKYKEFFFKYFNSFLSTVFSKNMILIKNILSSFLCTFFSIKINKNVLSNINNILKISSNTFTINELTKYIQENFHLLQKILQHNKISHIYEINYNVKSMKNIFISNSLIRNMYERKNVLYLILLSFDIFENFNYIKHGINTTPKLKFITEEYNTLLFYVNEMKREIHHFVKMNDTNVSLNSYYMDIMNALLIYRVPTKWNFLGNHKKENIKSLLTYLFEKLNYLKYIINKEQRGANNVYNISMFNNPLLFFYSIYFTYAINMNTSLSNLSASFKYSEKINKKEEGIWIEPIKIYKSEFTKKSSNNLIHNRIHKKNLVFFKITNEENKNDEYEKYMEDEENTKDEVSNDDIFEKDIDYISDVYKINEWNIEEKEKKFYYDTPYILIKIKKNKESLEKRKNDIYDEKNENRENDLIHFEPNFNSLFDIFKNNDHIDSHDFLYYCPVFKYNSSTQKNDKLLFFFPLPCIYNKMIYKKLRVHMLV</sequence>
<evidence type="ECO:0000256" key="1">
    <source>
        <dbReference type="SAM" id="Coils"/>
    </source>
</evidence>
<feature type="compositionally biased region" description="Basic and acidic residues" evidence="2">
    <location>
        <begin position="528"/>
        <end position="538"/>
    </location>
</feature>
<evidence type="ECO:0000313" key="3">
    <source>
        <dbReference type="EMBL" id="ETW61070.1"/>
    </source>
</evidence>
<accession>A0A024X7K4</accession>
<feature type="coiled-coil region" evidence="1">
    <location>
        <begin position="3495"/>
        <end position="3525"/>
    </location>
</feature>
<dbReference type="Proteomes" id="UP000030694">
    <property type="component" value="Unassembled WGS sequence"/>
</dbReference>
<feature type="compositionally biased region" description="Basic and acidic residues" evidence="2">
    <location>
        <begin position="4039"/>
        <end position="4059"/>
    </location>
</feature>
<feature type="region of interest" description="Disordered" evidence="2">
    <location>
        <begin position="1677"/>
        <end position="1698"/>
    </location>
</feature>
<name>A0A024X7K4_PLAFC</name>
<organism evidence="3 4">
    <name type="scientific">Plasmodium falciparum (isolate Camp / Malaysia)</name>
    <dbReference type="NCBI Taxonomy" id="5835"/>
    <lineage>
        <taxon>Eukaryota</taxon>
        <taxon>Sar</taxon>
        <taxon>Alveolata</taxon>
        <taxon>Apicomplexa</taxon>
        <taxon>Aconoidasida</taxon>
        <taxon>Haemosporida</taxon>
        <taxon>Plasmodiidae</taxon>
        <taxon>Plasmodium</taxon>
        <taxon>Plasmodium (Laverania)</taxon>
    </lineage>
</organism>
<dbReference type="Gene3D" id="3.20.180.20">
    <property type="entry name" value="Dynein heavy chain, N-terminal domain 2"/>
    <property type="match status" value="1"/>
</dbReference>
<dbReference type="PANTHER" id="PTHR23005:SF5">
    <property type="entry name" value="NUP637, PUTATIVE-RELATED"/>
    <property type="match status" value="1"/>
</dbReference>
<feature type="compositionally biased region" description="Low complexity" evidence="2">
    <location>
        <begin position="403"/>
        <end position="412"/>
    </location>
</feature>
<feature type="region of interest" description="Disordered" evidence="2">
    <location>
        <begin position="2219"/>
        <end position="2250"/>
    </location>
</feature>
<dbReference type="OMA" id="KIFHINQ"/>
<evidence type="ECO:0000256" key="2">
    <source>
        <dbReference type="SAM" id="MobiDB-lite"/>
    </source>
</evidence>
<reference evidence="3 4" key="1">
    <citation type="submission" date="2013-02" db="EMBL/GenBank/DDBJ databases">
        <title>The Genome Annotation of Plasmodium falciparum CAMP/Malaysia.</title>
        <authorList>
            <consortium name="The Broad Institute Genome Sequencing Platform"/>
            <consortium name="The Broad Institute Genome Sequencing Center for Infectious Disease"/>
            <person name="Neafsey D."/>
            <person name="Hoffman S."/>
            <person name="Volkman S."/>
            <person name="Rosenthal P."/>
            <person name="Walker B."/>
            <person name="Young S.K."/>
            <person name="Zeng Q."/>
            <person name="Gargeya S."/>
            <person name="Fitzgerald M."/>
            <person name="Haas B."/>
            <person name="Abouelleil A."/>
            <person name="Allen A.W."/>
            <person name="Alvarado L."/>
            <person name="Arachchi H.M."/>
            <person name="Berlin A.M."/>
            <person name="Chapman S.B."/>
            <person name="Gainer-Dewar J."/>
            <person name="Goldberg J."/>
            <person name="Griggs A."/>
            <person name="Gujja S."/>
            <person name="Hansen M."/>
            <person name="Howarth C."/>
            <person name="Imamovic A."/>
            <person name="Ireland A."/>
            <person name="Larimer J."/>
            <person name="McCowan C."/>
            <person name="Murphy C."/>
            <person name="Pearson M."/>
            <person name="Poon T.W."/>
            <person name="Priest M."/>
            <person name="Roberts A."/>
            <person name="Saif S."/>
            <person name="Shea T."/>
            <person name="Sisk P."/>
            <person name="Sykes S."/>
            <person name="Wortman J."/>
            <person name="Nusbaum C."/>
            <person name="Birren B."/>
        </authorList>
    </citation>
    <scope>NUCLEOTIDE SEQUENCE [LARGE SCALE GENOMIC DNA]</scope>
    <source>
        <strain evidence="3 4">CAMP/Malaysia</strain>
    </source>
</reference>